<evidence type="ECO:0000313" key="1">
    <source>
        <dbReference type="EMBL" id="MFB2935818.1"/>
    </source>
</evidence>
<sequence length="45" mass="5094">MLLNADGINQAVVLQLHLTIVNTTPTFLYLRGRAKTIREISEKLK</sequence>
<dbReference type="Proteomes" id="UP001576776">
    <property type="component" value="Unassembled WGS sequence"/>
</dbReference>
<reference evidence="1 2" key="1">
    <citation type="submission" date="2024-09" db="EMBL/GenBank/DDBJ databases">
        <title>Floridaenema gen nov. (Aerosakkonemataceae, Aerosakkonematales ord. nov., Cyanobacteria) from benthic tropical and subtropical fresh waters, with the description of four new species.</title>
        <authorList>
            <person name="Moretto J.A."/>
            <person name="Berthold D.E."/>
            <person name="Lefler F.W."/>
            <person name="Huang I.-S."/>
            <person name="Laughinghouse H. IV."/>
        </authorList>
    </citation>
    <scope>NUCLEOTIDE SEQUENCE [LARGE SCALE GENOMIC DNA]</scope>
    <source>
        <strain evidence="1 2">BLCC-F154</strain>
    </source>
</reference>
<organism evidence="1 2">
    <name type="scientific">Floridaenema fluviatile BLCC-F154</name>
    <dbReference type="NCBI Taxonomy" id="3153640"/>
    <lineage>
        <taxon>Bacteria</taxon>
        <taxon>Bacillati</taxon>
        <taxon>Cyanobacteriota</taxon>
        <taxon>Cyanophyceae</taxon>
        <taxon>Oscillatoriophycideae</taxon>
        <taxon>Aerosakkonematales</taxon>
        <taxon>Aerosakkonemataceae</taxon>
        <taxon>Floridanema</taxon>
        <taxon>Floridanema fluviatile</taxon>
    </lineage>
</organism>
<keyword evidence="2" id="KW-1185">Reference proteome</keyword>
<name>A0ABV4YCH7_9CYAN</name>
<dbReference type="EMBL" id="JBHFNS010000046">
    <property type="protein sequence ID" value="MFB2935818.1"/>
    <property type="molecule type" value="Genomic_DNA"/>
</dbReference>
<protein>
    <submittedName>
        <fullName evidence="1">Uncharacterized protein</fullName>
    </submittedName>
</protein>
<comment type="caution">
    <text evidence="1">The sequence shown here is derived from an EMBL/GenBank/DDBJ whole genome shotgun (WGS) entry which is preliminary data.</text>
</comment>
<evidence type="ECO:0000313" key="2">
    <source>
        <dbReference type="Proteomes" id="UP001576776"/>
    </source>
</evidence>
<proteinExistence type="predicted"/>
<accession>A0ABV4YCH7</accession>
<dbReference type="RefSeq" id="WP_413257320.1">
    <property type="nucleotide sequence ID" value="NZ_JBHFNS010000046.1"/>
</dbReference>
<gene>
    <name evidence="1" type="ORF">ACE1B6_11245</name>
</gene>